<name>A0ABY1VKG1_9ACTO</name>
<feature type="transmembrane region" description="Helical" evidence="1">
    <location>
        <begin position="7"/>
        <end position="28"/>
    </location>
</feature>
<protein>
    <recommendedName>
        <fullName evidence="4">Transglycosylase associated protein</fullName>
    </recommendedName>
</protein>
<dbReference type="Proteomes" id="UP000250006">
    <property type="component" value="Unassembled WGS sequence"/>
</dbReference>
<keyword evidence="1" id="KW-1133">Transmembrane helix</keyword>
<evidence type="ECO:0000313" key="2">
    <source>
        <dbReference type="EMBL" id="SPT52590.1"/>
    </source>
</evidence>
<gene>
    <name evidence="2" type="ORF">NCTC11535_00241</name>
</gene>
<evidence type="ECO:0008006" key="4">
    <source>
        <dbReference type="Google" id="ProtNLM"/>
    </source>
</evidence>
<reference evidence="2 3" key="1">
    <citation type="submission" date="2018-06" db="EMBL/GenBank/DDBJ databases">
        <authorList>
            <consortium name="Pathogen Informatics"/>
            <person name="Doyle S."/>
        </authorList>
    </citation>
    <scope>NUCLEOTIDE SEQUENCE [LARGE SCALE GENOMIC DNA]</scope>
    <source>
        <strain evidence="2 3">NCTC11535</strain>
    </source>
</reference>
<keyword evidence="1" id="KW-0472">Membrane</keyword>
<feature type="transmembrane region" description="Helical" evidence="1">
    <location>
        <begin position="40"/>
        <end position="58"/>
    </location>
</feature>
<keyword evidence="1" id="KW-0812">Transmembrane</keyword>
<proteinExistence type="predicted"/>
<organism evidence="2 3">
    <name type="scientific">Actinomyces bovis</name>
    <dbReference type="NCBI Taxonomy" id="1658"/>
    <lineage>
        <taxon>Bacteria</taxon>
        <taxon>Bacillati</taxon>
        <taxon>Actinomycetota</taxon>
        <taxon>Actinomycetes</taxon>
        <taxon>Actinomycetales</taxon>
        <taxon>Actinomycetaceae</taxon>
        <taxon>Actinomyces</taxon>
    </lineage>
</organism>
<evidence type="ECO:0000313" key="3">
    <source>
        <dbReference type="Proteomes" id="UP000250006"/>
    </source>
</evidence>
<evidence type="ECO:0000256" key="1">
    <source>
        <dbReference type="SAM" id="Phobius"/>
    </source>
</evidence>
<accession>A0ABY1VKG1</accession>
<dbReference type="EMBL" id="UAPQ01000001">
    <property type="protein sequence ID" value="SPT52590.1"/>
    <property type="molecule type" value="Genomic_DNA"/>
</dbReference>
<keyword evidence="3" id="KW-1185">Reference proteome</keyword>
<sequence>MRYIGSVAKALLIGIIGGAVTFAVVTMLNLESSNGGKFNASWPSAIIVGAILTLFVYLQNRDRRQ</sequence>
<comment type="caution">
    <text evidence="2">The sequence shown here is derived from an EMBL/GenBank/DDBJ whole genome shotgun (WGS) entry which is preliminary data.</text>
</comment>